<dbReference type="RefSeq" id="WP_016391031.1">
    <property type="nucleotide sequence ID" value="NZ_KE646812.1"/>
</dbReference>
<dbReference type="InterPro" id="IPR000182">
    <property type="entry name" value="GNAT_dom"/>
</dbReference>
<dbReference type="PROSITE" id="PS51186">
    <property type="entry name" value="GNAT"/>
    <property type="match status" value="1"/>
</dbReference>
<sequence length="141" mass="16000">MSILIKTGSWSDLEPYCRTVRLSVFVEEQGIPQQLELDKQDNHFLHVVIFNGNNTPIATARLADNGQFGRMAVLKSYRTQGLGNQLLKQITKQARLQGLQQLTCHAQQSAVGFYKKNGFHITGKPFQEARFTHIKMLKNLT</sequence>
<dbReference type="Gene3D" id="3.40.630.30">
    <property type="match status" value="1"/>
</dbReference>
<organism evidence="2 3">
    <name type="scientific">Cycloclasticus pugetii</name>
    <dbReference type="NCBI Taxonomy" id="34068"/>
    <lineage>
        <taxon>Bacteria</taxon>
        <taxon>Pseudomonadati</taxon>
        <taxon>Pseudomonadota</taxon>
        <taxon>Gammaproteobacteria</taxon>
        <taxon>Thiotrichales</taxon>
        <taxon>Piscirickettsiaceae</taxon>
        <taxon>Cycloclasticus</taxon>
    </lineage>
</organism>
<dbReference type="Pfam" id="PF13673">
    <property type="entry name" value="Acetyltransf_10"/>
    <property type="match status" value="1"/>
</dbReference>
<dbReference type="PANTHER" id="PTHR13355:SF11">
    <property type="entry name" value="GLUCOSAMINE 6-PHOSPHATE N-ACETYLTRANSFERASE"/>
    <property type="match status" value="1"/>
</dbReference>
<evidence type="ECO:0000259" key="1">
    <source>
        <dbReference type="PROSITE" id="PS51186"/>
    </source>
</evidence>
<evidence type="ECO:0000313" key="2">
    <source>
        <dbReference type="EMBL" id="EPD12184.1"/>
    </source>
</evidence>
<dbReference type="InterPro" id="IPR039143">
    <property type="entry name" value="GNPNAT1-like"/>
</dbReference>
<dbReference type="GO" id="GO:0004343">
    <property type="term" value="F:glucosamine 6-phosphate N-acetyltransferase activity"/>
    <property type="evidence" value="ECO:0007669"/>
    <property type="project" value="TreeGrafter"/>
</dbReference>
<name>A0AB33YZ53_9GAMM</name>
<protein>
    <submittedName>
        <fullName evidence="2">GNAT family acetyltransferase</fullName>
    </submittedName>
</protein>
<dbReference type="Proteomes" id="UP000015462">
    <property type="component" value="Unassembled WGS sequence"/>
</dbReference>
<dbReference type="AlphaFoldDB" id="A0AB33YZ53"/>
<comment type="caution">
    <text evidence="2">The sequence shown here is derived from an EMBL/GenBank/DDBJ whole genome shotgun (WGS) entry which is preliminary data.</text>
</comment>
<dbReference type="InterPro" id="IPR016181">
    <property type="entry name" value="Acyl_CoA_acyltransferase"/>
</dbReference>
<feature type="domain" description="N-acetyltransferase" evidence="1">
    <location>
        <begin position="3"/>
        <end position="141"/>
    </location>
</feature>
<accession>A0AB33YZ53</accession>
<evidence type="ECO:0000313" key="3">
    <source>
        <dbReference type="Proteomes" id="UP000015462"/>
    </source>
</evidence>
<gene>
    <name evidence="2" type="ORF">L196_11183</name>
</gene>
<proteinExistence type="predicted"/>
<dbReference type="PANTHER" id="PTHR13355">
    <property type="entry name" value="GLUCOSAMINE 6-PHOSPHATE N-ACETYLTRANSFERASE"/>
    <property type="match status" value="1"/>
</dbReference>
<reference evidence="2 3" key="1">
    <citation type="journal article" date="2013" name="Genome Announc.">
        <title>Genome Sequence of the Pyrene- and Fluoranthene-Degrading Bacterium Cycloclasticus sp. Strain PY97M.</title>
        <authorList>
            <person name="Cui Z."/>
            <person name="Xu G."/>
            <person name="Li Q."/>
            <person name="Gao W."/>
            <person name="Zheng L."/>
        </authorList>
    </citation>
    <scope>NUCLEOTIDE SEQUENCE [LARGE SCALE GENOMIC DNA]</scope>
    <source>
        <strain evidence="2 3">PY97M</strain>
    </source>
</reference>
<dbReference type="SUPFAM" id="SSF55729">
    <property type="entry name" value="Acyl-CoA N-acyltransferases (Nat)"/>
    <property type="match status" value="1"/>
</dbReference>
<dbReference type="CDD" id="cd04301">
    <property type="entry name" value="NAT_SF"/>
    <property type="match status" value="1"/>
</dbReference>
<keyword evidence="3" id="KW-1185">Reference proteome</keyword>
<dbReference type="EMBL" id="ASHL01000013">
    <property type="protein sequence ID" value="EPD12184.1"/>
    <property type="molecule type" value="Genomic_DNA"/>
</dbReference>